<feature type="binding site" evidence="5">
    <location>
        <position position="36"/>
    </location>
    <ligand>
        <name>AMP</name>
        <dbReference type="ChEBI" id="CHEBI:456215"/>
    </ligand>
</feature>
<dbReference type="InterPro" id="IPR027417">
    <property type="entry name" value="P-loop_NTPase"/>
</dbReference>
<evidence type="ECO:0000256" key="1">
    <source>
        <dbReference type="ARBA" id="ARBA00022679"/>
    </source>
</evidence>
<dbReference type="HAMAP" id="MF_00235">
    <property type="entry name" value="Adenylate_kinase_Adk"/>
    <property type="match status" value="1"/>
</dbReference>
<name>A0A1F5G1L7_9BACT</name>
<feature type="binding site" evidence="5">
    <location>
        <position position="92"/>
    </location>
    <ligand>
        <name>AMP</name>
        <dbReference type="ChEBI" id="CHEBI:456215"/>
    </ligand>
</feature>
<reference evidence="8 9" key="1">
    <citation type="journal article" date="2016" name="Nat. Commun.">
        <title>Thousands of microbial genomes shed light on interconnected biogeochemical processes in an aquifer system.</title>
        <authorList>
            <person name="Anantharaman K."/>
            <person name="Brown C.T."/>
            <person name="Hug L.A."/>
            <person name="Sharon I."/>
            <person name="Castelle C.J."/>
            <person name="Probst A.J."/>
            <person name="Thomas B.C."/>
            <person name="Singh A."/>
            <person name="Wilkins M.J."/>
            <person name="Karaoz U."/>
            <person name="Brodie E.L."/>
            <person name="Williams K.H."/>
            <person name="Hubbard S.S."/>
            <person name="Banfield J.F."/>
        </authorList>
    </citation>
    <scope>NUCLEOTIDE SEQUENCE [LARGE SCALE GENOMIC DNA]</scope>
</reference>
<evidence type="ECO:0000313" key="8">
    <source>
        <dbReference type="EMBL" id="OGD85738.1"/>
    </source>
</evidence>
<dbReference type="PRINTS" id="PR00094">
    <property type="entry name" value="ADENYLTKNASE"/>
</dbReference>
<comment type="caution">
    <text evidence="8">The sequence shown here is derived from an EMBL/GenBank/DDBJ whole genome shotgun (WGS) entry which is preliminary data.</text>
</comment>
<evidence type="ECO:0000256" key="7">
    <source>
        <dbReference type="RuleBase" id="RU003331"/>
    </source>
</evidence>
<protein>
    <recommendedName>
        <fullName evidence="5 7">Adenylate kinase</fullName>
        <shortName evidence="5">AK</shortName>
        <ecNumber evidence="5 7">2.7.4.3</ecNumber>
    </recommendedName>
    <alternativeName>
        <fullName evidence="5">ATP-AMP transphosphorylase</fullName>
    </alternativeName>
    <alternativeName>
        <fullName evidence="5">ATP:AMP phosphotransferase</fullName>
    </alternativeName>
    <alternativeName>
        <fullName evidence="5">Adenylate monophosphate kinase</fullName>
    </alternativeName>
</protein>
<comment type="subunit">
    <text evidence="5 7">Monomer.</text>
</comment>
<comment type="subcellular location">
    <subcellularLocation>
        <location evidence="5 7">Cytoplasm</location>
    </subcellularLocation>
</comment>
<dbReference type="InterPro" id="IPR000850">
    <property type="entry name" value="Adenylat/UMP-CMP_kin"/>
</dbReference>
<dbReference type="PANTHER" id="PTHR23359">
    <property type="entry name" value="NUCLEOTIDE KINASE"/>
    <property type="match status" value="1"/>
</dbReference>
<comment type="similarity">
    <text evidence="5 6">Belongs to the adenylate kinase family.</text>
</comment>
<comment type="caution">
    <text evidence="5">Lacks conserved residue(s) required for the propagation of feature annotation.</text>
</comment>
<evidence type="ECO:0000313" key="9">
    <source>
        <dbReference type="Proteomes" id="UP000176628"/>
    </source>
</evidence>
<evidence type="ECO:0000256" key="3">
    <source>
        <dbReference type="ARBA" id="ARBA00022741"/>
    </source>
</evidence>
<keyword evidence="5 7" id="KW-0067">ATP-binding</keyword>
<dbReference type="AlphaFoldDB" id="A0A1F5G1L7"/>
<feature type="binding site" evidence="5">
    <location>
        <position position="122"/>
    </location>
    <ligand>
        <name>AMP</name>
        <dbReference type="ChEBI" id="CHEBI:456215"/>
    </ligand>
</feature>
<accession>A0A1F5G1L7</accession>
<comment type="function">
    <text evidence="5">Catalyzes the reversible transfer of the terminal phosphate group between ATP and AMP. Plays an important role in cellular energy homeostasis and in adenine nucleotide metabolism.</text>
</comment>
<feature type="binding site" evidence="5">
    <location>
        <begin position="10"/>
        <end position="15"/>
    </location>
    <ligand>
        <name>ATP</name>
        <dbReference type="ChEBI" id="CHEBI:30616"/>
    </ligand>
</feature>
<feature type="binding site" evidence="5">
    <location>
        <position position="120"/>
    </location>
    <ligand>
        <name>ATP</name>
        <dbReference type="ChEBI" id="CHEBI:30616"/>
    </ligand>
</feature>
<keyword evidence="4 5" id="KW-0418">Kinase</keyword>
<keyword evidence="3 5" id="KW-0547">Nucleotide-binding</keyword>
<dbReference type="GO" id="GO:0044209">
    <property type="term" value="P:AMP salvage"/>
    <property type="evidence" value="ECO:0007669"/>
    <property type="project" value="UniProtKB-UniRule"/>
</dbReference>
<sequence>MNILILGSQGSGKSTQAELLAKKLQTPSLSTGELYRRLAKESTKRGLFIKSILEKGELVSDEITINLIEETIAKPEYKEGFVLEGAPRNLNQARMLNSSLDKVFYLKVTDKENTKRLLLRAREDDTEELIKKRLEIYHQETEPVILFYKNKDLLEEIDGERAVEEIHQDILERVRFVSDQHKKSQRA</sequence>
<evidence type="ECO:0000256" key="5">
    <source>
        <dbReference type="HAMAP-Rule" id="MF_00235"/>
    </source>
</evidence>
<dbReference type="EMBL" id="MFAV01000046">
    <property type="protein sequence ID" value="OGD85738.1"/>
    <property type="molecule type" value="Genomic_DNA"/>
</dbReference>
<evidence type="ECO:0000256" key="4">
    <source>
        <dbReference type="ARBA" id="ARBA00022777"/>
    </source>
</evidence>
<dbReference type="Proteomes" id="UP000176628">
    <property type="component" value="Unassembled WGS sequence"/>
</dbReference>
<feature type="binding site" evidence="5">
    <location>
        <position position="161"/>
    </location>
    <ligand>
        <name>ATP</name>
        <dbReference type="ChEBI" id="CHEBI:30616"/>
    </ligand>
</feature>
<dbReference type="Pfam" id="PF00406">
    <property type="entry name" value="ADK"/>
    <property type="match status" value="1"/>
</dbReference>
<comment type="domain">
    <text evidence="5">Consists of three domains, a large central CORE domain and two small peripheral domains, NMPbind and LID, which undergo movements during catalysis. The LID domain closes over the site of phosphoryl transfer upon ATP binding. Assembling and dissambling the active center during each catalytic cycle provides an effective means to prevent ATP hydrolysis.</text>
</comment>
<gene>
    <name evidence="5" type="primary">adk</name>
    <name evidence="8" type="ORF">A2Z23_01555</name>
</gene>
<dbReference type="CDD" id="cd01428">
    <property type="entry name" value="ADK"/>
    <property type="match status" value="1"/>
</dbReference>
<comment type="catalytic activity">
    <reaction evidence="5 7">
        <text>AMP + ATP = 2 ADP</text>
        <dbReference type="Rhea" id="RHEA:12973"/>
        <dbReference type="ChEBI" id="CHEBI:30616"/>
        <dbReference type="ChEBI" id="CHEBI:456215"/>
        <dbReference type="ChEBI" id="CHEBI:456216"/>
        <dbReference type="EC" id="2.7.4.3"/>
    </reaction>
</comment>
<dbReference type="EC" id="2.7.4.3" evidence="5 7"/>
<feature type="binding site" evidence="5">
    <location>
        <position position="133"/>
    </location>
    <ligand>
        <name>AMP</name>
        <dbReference type="ChEBI" id="CHEBI:456215"/>
    </ligand>
</feature>
<evidence type="ECO:0000256" key="2">
    <source>
        <dbReference type="ARBA" id="ARBA00022727"/>
    </source>
</evidence>
<dbReference type="GO" id="GO:0004017">
    <property type="term" value="F:AMP kinase activity"/>
    <property type="evidence" value="ECO:0007669"/>
    <property type="project" value="UniProtKB-UniRule"/>
</dbReference>
<dbReference type="UniPathway" id="UPA00588">
    <property type="reaction ID" value="UER00649"/>
</dbReference>
<proteinExistence type="inferred from homology"/>
<dbReference type="SUPFAM" id="SSF52540">
    <property type="entry name" value="P-loop containing nucleoside triphosphate hydrolases"/>
    <property type="match status" value="1"/>
</dbReference>
<keyword evidence="5" id="KW-0963">Cytoplasm</keyword>
<organism evidence="8 9">
    <name type="scientific">Candidatus Curtissbacteria bacterium RBG_16_39_7</name>
    <dbReference type="NCBI Taxonomy" id="1797707"/>
    <lineage>
        <taxon>Bacteria</taxon>
        <taxon>Candidatus Curtissiibacteriota</taxon>
    </lineage>
</organism>
<feature type="binding site" evidence="5">
    <location>
        <position position="31"/>
    </location>
    <ligand>
        <name>AMP</name>
        <dbReference type="ChEBI" id="CHEBI:456215"/>
    </ligand>
</feature>
<dbReference type="GO" id="GO:0005737">
    <property type="term" value="C:cytoplasm"/>
    <property type="evidence" value="ECO:0007669"/>
    <property type="project" value="UniProtKB-SubCell"/>
</dbReference>
<evidence type="ECO:0000256" key="6">
    <source>
        <dbReference type="RuleBase" id="RU003330"/>
    </source>
</evidence>
<keyword evidence="1 5" id="KW-0808">Transferase</keyword>
<keyword evidence="2 5" id="KW-0545">Nucleotide biosynthesis</keyword>
<dbReference type="GO" id="GO:0005524">
    <property type="term" value="F:ATP binding"/>
    <property type="evidence" value="ECO:0007669"/>
    <property type="project" value="UniProtKB-UniRule"/>
</dbReference>
<comment type="pathway">
    <text evidence="5">Purine metabolism; AMP biosynthesis via salvage pathway; AMP from ADP: step 1/1.</text>
</comment>
<feature type="binding site" evidence="5">
    <location>
        <begin position="57"/>
        <end position="59"/>
    </location>
    <ligand>
        <name>AMP</name>
        <dbReference type="ChEBI" id="CHEBI:456215"/>
    </ligand>
</feature>
<dbReference type="Gene3D" id="3.40.50.300">
    <property type="entry name" value="P-loop containing nucleotide triphosphate hydrolases"/>
    <property type="match status" value="1"/>
</dbReference>
<feature type="region of interest" description="NMP" evidence="5">
    <location>
        <begin position="30"/>
        <end position="59"/>
    </location>
</feature>